<evidence type="ECO:0000256" key="3">
    <source>
        <dbReference type="ARBA" id="ARBA00022989"/>
    </source>
</evidence>
<feature type="domain" description="Integral membrane bound transporter" evidence="6">
    <location>
        <begin position="209"/>
        <end position="325"/>
    </location>
</feature>
<keyword evidence="3 5" id="KW-1133">Transmembrane helix</keyword>
<dbReference type="RefSeq" id="WP_182964753.1">
    <property type="nucleotide sequence ID" value="NZ_BAABGC010000077.1"/>
</dbReference>
<proteinExistence type="predicted"/>
<evidence type="ECO:0000259" key="6">
    <source>
        <dbReference type="Pfam" id="PF13515"/>
    </source>
</evidence>
<protein>
    <submittedName>
        <fullName evidence="7">FUSC family protein</fullName>
    </submittedName>
</protein>
<feature type="transmembrane region" description="Helical" evidence="5">
    <location>
        <begin position="283"/>
        <end position="300"/>
    </location>
</feature>
<evidence type="ECO:0000256" key="1">
    <source>
        <dbReference type="ARBA" id="ARBA00004141"/>
    </source>
</evidence>
<dbReference type="GO" id="GO:0016020">
    <property type="term" value="C:membrane"/>
    <property type="evidence" value="ECO:0007669"/>
    <property type="project" value="UniProtKB-SubCell"/>
</dbReference>
<gene>
    <name evidence="7" type="ORF">HLH29_04125</name>
</gene>
<evidence type="ECO:0000256" key="4">
    <source>
        <dbReference type="ARBA" id="ARBA00023136"/>
    </source>
</evidence>
<dbReference type="Proteomes" id="UP000525623">
    <property type="component" value="Unassembled WGS sequence"/>
</dbReference>
<evidence type="ECO:0000256" key="5">
    <source>
        <dbReference type="SAM" id="Phobius"/>
    </source>
</evidence>
<feature type="transmembrane region" description="Helical" evidence="5">
    <location>
        <begin position="93"/>
        <end position="126"/>
    </location>
</feature>
<feature type="transmembrane region" description="Helical" evidence="5">
    <location>
        <begin position="12"/>
        <end position="34"/>
    </location>
</feature>
<feature type="transmembrane region" description="Helical" evidence="5">
    <location>
        <begin position="312"/>
        <end position="333"/>
    </location>
</feature>
<keyword evidence="4 5" id="KW-0472">Membrane</keyword>
<sequence length="360" mass="38389">MADMLRLDRQAELRWLEVVVSSALIVLPIVLGLLAGQERAGLAVAMGAMLGSNVTRHGSARAQGEEIVLIALALFLACLVGVGIAGWGGWADLALWGVMTLAALCGNFDRIAALVCGRFIVFVVILTEMARQARHPHAMVVLVMAGGVAAACLVSVLGRGSPPSILPPRDIGLGAKAGRWVWSFRSLSSCQFPLRLSVLMALTLSMDALWPERHLLWAALTVALLCRRPLDPVPARASQRALGASLGVLLSCVFLFHDPSREEFMLFLTGLGVAGMVARKQNYMLYSMVTTPLIMILVGGKSIGESILVDRLIATIVGAGLVVVVNIVVARMIRSCENRISGPRGLDGRVPAIKRPHAVE</sequence>
<dbReference type="Pfam" id="PF13515">
    <property type="entry name" value="FUSC_2"/>
    <property type="match status" value="1"/>
</dbReference>
<name>A0A7W4JBU8_9PROT</name>
<dbReference type="EMBL" id="JABEQL010000004">
    <property type="protein sequence ID" value="MBB2178366.1"/>
    <property type="molecule type" value="Genomic_DNA"/>
</dbReference>
<feature type="transmembrane region" description="Helical" evidence="5">
    <location>
        <begin position="67"/>
        <end position="87"/>
    </location>
</feature>
<keyword evidence="8" id="KW-1185">Reference proteome</keyword>
<evidence type="ECO:0000256" key="2">
    <source>
        <dbReference type="ARBA" id="ARBA00022692"/>
    </source>
</evidence>
<dbReference type="InterPro" id="IPR049453">
    <property type="entry name" value="Memb_transporter_dom"/>
</dbReference>
<feature type="transmembrane region" description="Helical" evidence="5">
    <location>
        <begin position="138"/>
        <end position="158"/>
    </location>
</feature>
<reference evidence="7 8" key="1">
    <citation type="submission" date="2020-04" db="EMBL/GenBank/DDBJ databases">
        <title>Description of novel Gluconacetobacter.</title>
        <authorList>
            <person name="Sombolestani A."/>
        </authorList>
    </citation>
    <scope>NUCLEOTIDE SEQUENCE [LARGE SCALE GENOMIC DNA]</scope>
    <source>
        <strain evidence="7 8">LMG 27725</strain>
    </source>
</reference>
<evidence type="ECO:0000313" key="7">
    <source>
        <dbReference type="EMBL" id="MBB2178366.1"/>
    </source>
</evidence>
<evidence type="ECO:0000313" key="8">
    <source>
        <dbReference type="Proteomes" id="UP000525623"/>
    </source>
</evidence>
<comment type="subcellular location">
    <subcellularLocation>
        <location evidence="1">Membrane</location>
        <topology evidence="1">Multi-pass membrane protein</topology>
    </subcellularLocation>
</comment>
<accession>A0A7W4JBU8</accession>
<keyword evidence="2 5" id="KW-0812">Transmembrane</keyword>
<organism evidence="7 8">
    <name type="scientific">Gluconacetobacter tumulicola</name>
    <dbReference type="NCBI Taxonomy" id="1017177"/>
    <lineage>
        <taxon>Bacteria</taxon>
        <taxon>Pseudomonadati</taxon>
        <taxon>Pseudomonadota</taxon>
        <taxon>Alphaproteobacteria</taxon>
        <taxon>Acetobacterales</taxon>
        <taxon>Acetobacteraceae</taxon>
        <taxon>Gluconacetobacter</taxon>
    </lineage>
</organism>
<comment type="caution">
    <text evidence="7">The sequence shown here is derived from an EMBL/GenBank/DDBJ whole genome shotgun (WGS) entry which is preliminary data.</text>
</comment>
<dbReference type="AlphaFoldDB" id="A0A7W4JBU8"/>